<evidence type="ECO:0000313" key="2">
    <source>
        <dbReference type="Proteomes" id="UP000198756"/>
    </source>
</evidence>
<dbReference type="AlphaFoldDB" id="A0A1G5Y0W5"/>
<protein>
    <submittedName>
        <fullName evidence="1">Uncharacterized protein</fullName>
    </submittedName>
</protein>
<dbReference type="RefSeq" id="WP_092729899.1">
    <property type="nucleotide sequence ID" value="NZ_FMXE01000013.1"/>
</dbReference>
<accession>A0A1G5Y0W5</accession>
<dbReference type="Proteomes" id="UP000198756">
    <property type="component" value="Unassembled WGS sequence"/>
</dbReference>
<dbReference type="OrthoDB" id="680548at2"/>
<name>A0A1G5Y0W5_9BACT</name>
<dbReference type="EMBL" id="FMXE01000013">
    <property type="protein sequence ID" value="SDA75724.1"/>
    <property type="molecule type" value="Genomic_DNA"/>
</dbReference>
<gene>
    <name evidence="1" type="ORF">SAMN03080617_02103</name>
</gene>
<proteinExistence type="predicted"/>
<keyword evidence="2" id="KW-1185">Reference proteome</keyword>
<organism evidence="1 2">
    <name type="scientific">Algoriphagus alkaliphilus</name>
    <dbReference type="NCBI Taxonomy" id="279824"/>
    <lineage>
        <taxon>Bacteria</taxon>
        <taxon>Pseudomonadati</taxon>
        <taxon>Bacteroidota</taxon>
        <taxon>Cytophagia</taxon>
        <taxon>Cytophagales</taxon>
        <taxon>Cyclobacteriaceae</taxon>
        <taxon>Algoriphagus</taxon>
    </lineage>
</organism>
<reference evidence="2" key="1">
    <citation type="submission" date="2016-10" db="EMBL/GenBank/DDBJ databases">
        <authorList>
            <person name="Varghese N."/>
            <person name="Submissions S."/>
        </authorList>
    </citation>
    <scope>NUCLEOTIDE SEQUENCE [LARGE SCALE GENOMIC DNA]</scope>
    <source>
        <strain evidence="2">DSM 22703</strain>
    </source>
</reference>
<sequence length="71" mass="8328">MKITVQIPEEKLSFFMQLMGEMGISFDITTEIPVEHQQEVLERIKNSNPENDVSLDIFFENLNEKLKQKTL</sequence>
<evidence type="ECO:0000313" key="1">
    <source>
        <dbReference type="EMBL" id="SDA75724.1"/>
    </source>
</evidence>